<keyword evidence="6 7" id="KW-0472">Membrane</keyword>
<comment type="similarity">
    <text evidence="7">Belongs to the phospholipase D family. Cardiolipin synthase subfamily.</text>
</comment>
<feature type="transmembrane region" description="Helical" evidence="7">
    <location>
        <begin position="7"/>
        <end position="25"/>
    </location>
</feature>
<comment type="subcellular location">
    <subcellularLocation>
        <location evidence="7">Cell membrane</location>
        <topology evidence="7">Multi-pass membrane protein</topology>
    </subcellularLocation>
</comment>
<dbReference type="SMART" id="SM00155">
    <property type="entry name" value="PLDc"/>
    <property type="match status" value="2"/>
</dbReference>
<dbReference type="PANTHER" id="PTHR21248">
    <property type="entry name" value="CARDIOLIPIN SYNTHASE"/>
    <property type="match status" value="1"/>
</dbReference>
<evidence type="ECO:0000256" key="6">
    <source>
        <dbReference type="ARBA" id="ARBA00023136"/>
    </source>
</evidence>
<keyword evidence="11" id="KW-1185">Reference proteome</keyword>
<feature type="active site" evidence="7">
    <location>
        <position position="418"/>
    </location>
</feature>
<keyword evidence="4" id="KW-0677">Repeat</keyword>
<feature type="active site" evidence="7">
    <location>
        <position position="247"/>
    </location>
</feature>
<feature type="domain" description="PLD phosphodiesterase" evidence="9">
    <location>
        <begin position="235"/>
        <end position="262"/>
    </location>
</feature>
<dbReference type="EMBL" id="FOXX01000013">
    <property type="protein sequence ID" value="SFQ84090.1"/>
    <property type="molecule type" value="Genomic_DNA"/>
</dbReference>
<dbReference type="HAMAP" id="MF_01916">
    <property type="entry name" value="Cardiolipin_synth_Cls"/>
    <property type="match status" value="1"/>
</dbReference>
<dbReference type="CDD" id="cd09112">
    <property type="entry name" value="PLDc_CLS_2"/>
    <property type="match status" value="1"/>
</dbReference>
<dbReference type="PROSITE" id="PS50035">
    <property type="entry name" value="PLD"/>
    <property type="match status" value="2"/>
</dbReference>
<proteinExistence type="inferred from homology"/>
<evidence type="ECO:0000256" key="1">
    <source>
        <dbReference type="ARBA" id="ARBA00022475"/>
    </source>
</evidence>
<keyword evidence="2 7" id="KW-0808">Transferase</keyword>
<dbReference type="RefSeq" id="WP_061802534.1">
    <property type="nucleotide sequence ID" value="NZ_FOXX01000013.1"/>
</dbReference>
<dbReference type="InterPro" id="IPR022924">
    <property type="entry name" value="Cardiolipin_synthase"/>
</dbReference>
<evidence type="ECO:0000256" key="7">
    <source>
        <dbReference type="HAMAP-Rule" id="MF_01916"/>
    </source>
</evidence>
<comment type="function">
    <text evidence="7">Catalyzes the reversible phosphatidyl group transfer from one phosphatidylglycerol molecule to another to form cardiolipin (CL) (diphosphatidylglycerol) and glycerol.</text>
</comment>
<evidence type="ECO:0000256" key="2">
    <source>
        <dbReference type="ARBA" id="ARBA00022679"/>
    </source>
</evidence>
<feature type="active site" evidence="7">
    <location>
        <position position="423"/>
    </location>
</feature>
<evidence type="ECO:0000259" key="9">
    <source>
        <dbReference type="PROSITE" id="PS50035"/>
    </source>
</evidence>
<dbReference type="InterPro" id="IPR001736">
    <property type="entry name" value="PLipase_D/transphosphatidylase"/>
</dbReference>
<gene>
    <name evidence="10" type="ORF">SAMN02745910_04159</name>
</gene>
<dbReference type="Gene3D" id="3.30.870.10">
    <property type="entry name" value="Endonuclease Chain A"/>
    <property type="match status" value="2"/>
</dbReference>
<dbReference type="EC" id="2.7.8.-" evidence="7 8"/>
<evidence type="ECO:0000313" key="10">
    <source>
        <dbReference type="EMBL" id="SFQ84090.1"/>
    </source>
</evidence>
<feature type="domain" description="PLD phosphodiesterase" evidence="9">
    <location>
        <begin position="411"/>
        <end position="438"/>
    </location>
</feature>
<feature type="active site" evidence="7">
    <location>
        <position position="416"/>
    </location>
</feature>
<evidence type="ECO:0000313" key="11">
    <source>
        <dbReference type="Proteomes" id="UP000182762"/>
    </source>
</evidence>
<keyword evidence="1 7" id="KW-1003">Cell membrane</keyword>
<evidence type="ECO:0000256" key="5">
    <source>
        <dbReference type="ARBA" id="ARBA00022989"/>
    </source>
</evidence>
<organism evidence="10 11">
    <name type="scientific">Priestia endophytica DSM 13796</name>
    <dbReference type="NCBI Taxonomy" id="1121089"/>
    <lineage>
        <taxon>Bacteria</taxon>
        <taxon>Bacillati</taxon>
        <taxon>Bacillota</taxon>
        <taxon>Bacilli</taxon>
        <taxon>Bacillales</taxon>
        <taxon>Bacillaceae</taxon>
        <taxon>Priestia</taxon>
    </lineage>
</organism>
<dbReference type="GeneID" id="93712723"/>
<comment type="catalytic activity">
    <reaction evidence="7">
        <text>2 a 1,2-diacyl-sn-glycero-3-phospho-(1'-sn-glycerol) = a cardiolipin + glycerol</text>
        <dbReference type="Rhea" id="RHEA:31451"/>
        <dbReference type="ChEBI" id="CHEBI:17754"/>
        <dbReference type="ChEBI" id="CHEBI:62237"/>
        <dbReference type="ChEBI" id="CHEBI:64716"/>
    </reaction>
</comment>
<sequence length="498" mass="57681">MKKIRQFLFFLGMIISFIVVVVTNYSLNTKIVFGLLYIIIVLSICGGIMLENRSPYKTLLWMYAIIFFPLVGYVFFIYSGQLEVKGHLFKRKREKHIEMMKKMIHCRPSELSQGFNEKEKSFADLVETLSQHPLSCYSQTEVLKNGDETFPAIREELRKAQEYIHLGYYTLRDDKVGMSIIDILCEKAKNGCEVLVYHDFIGSSLSKRTIKRMREFGVRVHRFLPLRRSFFNQKLNFRNHRKIIVIDGKVGFVGGMNIGDEYIGEGKRFSFWRDTHLKVKGEIVQTLQAAFLSDWFYITGEELPFSKYKAKELQNGDGGIQVVTSGPDSSQSVMSDLYHAMVTSAKESIIIATPYFVPNKDIRTALKIAAARGVDIKIMVPRKNDGFLTQYGTNSYFGEMLNENINIYQYEKGFMHHKILIVDDKIASVGTANVDIRSLQLNFEINVFLLHSKTIQQLIHNFYEDIKDSHKAEKQEYRHRSFLERLKESFARLFSPVL</sequence>
<reference evidence="10 11" key="1">
    <citation type="submission" date="2016-10" db="EMBL/GenBank/DDBJ databases">
        <authorList>
            <person name="Varghese N."/>
            <person name="Submissions S."/>
        </authorList>
    </citation>
    <scope>NUCLEOTIDE SEQUENCE [LARGE SCALE GENOMIC DNA]</scope>
    <source>
        <strain evidence="10 11">DSM 13796</strain>
    </source>
</reference>
<dbReference type="InterPro" id="IPR030874">
    <property type="entry name" value="Cardiolipin_synth_Firmi"/>
</dbReference>
<name>A0A1I6BT51_9BACI</name>
<dbReference type="NCBIfam" id="TIGR04265">
    <property type="entry name" value="bac_cardiolipin"/>
    <property type="match status" value="1"/>
</dbReference>
<keyword evidence="7" id="KW-0594">Phospholipid biosynthesis</keyword>
<dbReference type="Proteomes" id="UP000182762">
    <property type="component" value="Unassembled WGS sequence"/>
</dbReference>
<keyword evidence="7" id="KW-0444">Lipid biosynthesis</keyword>
<feature type="active site" evidence="7">
    <location>
        <position position="242"/>
    </location>
</feature>
<dbReference type="Pfam" id="PF13091">
    <property type="entry name" value="PLDc_2"/>
    <property type="match status" value="2"/>
</dbReference>
<feature type="active site" evidence="7">
    <location>
        <position position="240"/>
    </location>
</feature>
<accession>A0A1I6BT51</accession>
<dbReference type="InterPro" id="IPR025202">
    <property type="entry name" value="PLD-like_dom"/>
</dbReference>
<evidence type="ECO:0000256" key="8">
    <source>
        <dbReference type="NCBIfam" id="TIGR04265"/>
    </source>
</evidence>
<keyword evidence="7" id="KW-0443">Lipid metabolism</keyword>
<dbReference type="CDD" id="cd09110">
    <property type="entry name" value="PLDc_CLS_1"/>
    <property type="match status" value="1"/>
</dbReference>
<feature type="transmembrane region" description="Helical" evidence="7">
    <location>
        <begin position="31"/>
        <end position="50"/>
    </location>
</feature>
<dbReference type="SUPFAM" id="SSF56024">
    <property type="entry name" value="Phospholipase D/nuclease"/>
    <property type="match status" value="2"/>
</dbReference>
<protein>
    <recommendedName>
        <fullName evidence="7 8">Cardiolipin synthase</fullName>
        <shortName evidence="7">CL synthase</shortName>
        <ecNumber evidence="7 8">2.7.8.-</ecNumber>
    </recommendedName>
</protein>
<dbReference type="PANTHER" id="PTHR21248:SF20">
    <property type="entry name" value="CARDIOLIPIN SYNTHASE YWIE-RELATED"/>
    <property type="match status" value="1"/>
</dbReference>
<keyword evidence="7" id="KW-1208">Phospholipid metabolism</keyword>
<evidence type="ECO:0000256" key="3">
    <source>
        <dbReference type="ARBA" id="ARBA00022692"/>
    </source>
</evidence>
<feature type="transmembrane region" description="Helical" evidence="7">
    <location>
        <begin position="59"/>
        <end position="78"/>
    </location>
</feature>
<keyword evidence="5 7" id="KW-1133">Transmembrane helix</keyword>
<comment type="caution">
    <text evidence="10">The sequence shown here is derived from an EMBL/GenBank/DDBJ whole genome shotgun (WGS) entry which is preliminary data.</text>
</comment>
<evidence type="ECO:0000256" key="4">
    <source>
        <dbReference type="ARBA" id="ARBA00022737"/>
    </source>
</evidence>
<keyword evidence="3 7" id="KW-0812">Transmembrane</keyword>